<evidence type="ECO:0000256" key="1">
    <source>
        <dbReference type="ARBA" id="ARBA00004141"/>
    </source>
</evidence>
<feature type="transmembrane region" description="Helical" evidence="6">
    <location>
        <begin position="377"/>
        <end position="399"/>
    </location>
</feature>
<evidence type="ECO:0000256" key="2">
    <source>
        <dbReference type="ARBA" id="ARBA00022692"/>
    </source>
</evidence>
<organism evidence="7 8">
    <name type="scientific">Desulfobotulus alkaliphilus</name>
    <dbReference type="NCBI Taxonomy" id="622671"/>
    <lineage>
        <taxon>Bacteria</taxon>
        <taxon>Pseudomonadati</taxon>
        <taxon>Thermodesulfobacteriota</taxon>
        <taxon>Desulfobacteria</taxon>
        <taxon>Desulfobacterales</taxon>
        <taxon>Desulfobacteraceae</taxon>
        <taxon>Desulfobotulus</taxon>
    </lineage>
</organism>
<dbReference type="Pfam" id="PF10136">
    <property type="entry name" value="SpecificRecomb"/>
    <property type="match status" value="1"/>
</dbReference>
<feature type="region of interest" description="Disordered" evidence="5">
    <location>
        <begin position="658"/>
        <end position="688"/>
    </location>
</feature>
<comment type="subcellular location">
    <subcellularLocation>
        <location evidence="1">Membrane</location>
        <topology evidence="1">Multi-pass membrane protein</topology>
    </subcellularLocation>
</comment>
<dbReference type="InterPro" id="IPR023271">
    <property type="entry name" value="Aquaporin-like"/>
</dbReference>
<dbReference type="EMBL" id="VLLC01000001">
    <property type="protein sequence ID" value="TWI77216.1"/>
    <property type="molecule type" value="Genomic_DNA"/>
</dbReference>
<feature type="transmembrane region" description="Helical" evidence="6">
    <location>
        <begin position="548"/>
        <end position="577"/>
    </location>
</feature>
<dbReference type="AlphaFoldDB" id="A0A562S9N4"/>
<proteinExistence type="predicted"/>
<dbReference type="InterPro" id="IPR011385">
    <property type="entry name" value="Site-sp_rcmbase"/>
</dbReference>
<keyword evidence="8" id="KW-1185">Reference proteome</keyword>
<dbReference type="GO" id="GO:0016020">
    <property type="term" value="C:membrane"/>
    <property type="evidence" value="ECO:0007669"/>
    <property type="project" value="UniProtKB-SubCell"/>
</dbReference>
<protein>
    <submittedName>
        <fullName evidence="7">Site-specific recombinase</fullName>
    </submittedName>
</protein>
<dbReference type="Gene3D" id="1.20.1080.10">
    <property type="entry name" value="Glycerol uptake facilitator protein"/>
    <property type="match status" value="1"/>
</dbReference>
<gene>
    <name evidence="7" type="ORF">LZ24_00016</name>
</gene>
<dbReference type="RefSeq" id="WP_144681057.1">
    <property type="nucleotide sequence ID" value="NZ_VLLC01000001.1"/>
</dbReference>
<evidence type="ECO:0000256" key="4">
    <source>
        <dbReference type="ARBA" id="ARBA00023136"/>
    </source>
</evidence>
<feature type="transmembrane region" description="Helical" evidence="6">
    <location>
        <begin position="349"/>
        <end position="371"/>
    </location>
</feature>
<evidence type="ECO:0000256" key="5">
    <source>
        <dbReference type="SAM" id="MobiDB-lite"/>
    </source>
</evidence>
<feature type="transmembrane region" description="Helical" evidence="6">
    <location>
        <begin position="439"/>
        <end position="460"/>
    </location>
</feature>
<comment type="caution">
    <text evidence="7">The sequence shown here is derived from an EMBL/GenBank/DDBJ whole genome shotgun (WGS) entry which is preliminary data.</text>
</comment>
<feature type="compositionally biased region" description="Basic and acidic residues" evidence="5">
    <location>
        <begin position="663"/>
        <end position="673"/>
    </location>
</feature>
<dbReference type="OrthoDB" id="5688397at2"/>
<keyword evidence="3 6" id="KW-1133">Transmembrane helix</keyword>
<keyword evidence="2 6" id="KW-0812">Transmembrane</keyword>
<name>A0A562S9N4_9BACT</name>
<reference evidence="7 8" key="1">
    <citation type="submission" date="2019-07" db="EMBL/GenBank/DDBJ databases">
        <title>Genome sequencing of 100 strains of the haloalkaliphilic chemolithoautotrophic sulfur-oxidizing bacterium Thioalkalivibrio.</title>
        <authorList>
            <person name="Muyzer G."/>
        </authorList>
    </citation>
    <scope>NUCLEOTIDE SEQUENCE [LARGE SCALE GENOMIC DNA]</scope>
    <source>
        <strain evidence="7 8">ASO4-4</strain>
    </source>
</reference>
<accession>A0A562S9N4</accession>
<keyword evidence="4 6" id="KW-0472">Membrane</keyword>
<evidence type="ECO:0000313" key="8">
    <source>
        <dbReference type="Proteomes" id="UP000318307"/>
    </source>
</evidence>
<evidence type="ECO:0000256" key="3">
    <source>
        <dbReference type="ARBA" id="ARBA00022989"/>
    </source>
</evidence>
<feature type="transmembrane region" description="Helical" evidence="6">
    <location>
        <begin position="488"/>
        <end position="509"/>
    </location>
</feature>
<sequence length="688" mass="76800">MPESRPTPRQIFDSLTSEDISATGLLRQIANWLRPGPDESIEAVCQRIDLLEKALEENPDASDAIARILQDWLGTANYFLAFAVLGLFPRQGFLRELGRRFYEHINPSPLNPNSLSDALPLIFNKKTDPQWVNELSDESWMKLFRILWNAESGDAPKLLWKTISELLYALEMLSIWVAGEELEADLVRLEPRIVSRDSAFVALQREVSRYSRCYEAWISGEKSTLEDDAHARVLLEQCMDAVTAFRKKSVTKGTSIPLSYLLERLDQTLKRIQDILNILDPKDPVSARQTAIPLFKELVRASRQRRSVRALFQRNLRLLSRSITENTSDHGEHYITGNRKEYLAMLRSGAGGGIVIALMALIKIRIMAMALNPFPETVLVSLNYGLGFMLIHILHFTVATKQPAMTAARLAEAVQQGEHGGANPKMIADLLIRVCRSQFIAIVGNVSVALSLAFGIGWAFNLFWGTPILSQQASEYQIYELKPFESLALLHACIAGVWLFVAGLTAGFFDNRAAYIGLSARLKNHPLLRRLLPPGAREKFADYMHENYGALVGNFFFGILLGSTAYIGLLLGLPLGIRHVAFASGNLGYAMSFSFPGFPLFCLYFLFVCLISFCNLWVSFGLALSVALKARDTKIKSFPKVLSALGQQVKAAPFSLLFPPADPIKKDPEKTEKSLNGQTKEQEKNQTG</sequence>
<evidence type="ECO:0000256" key="6">
    <source>
        <dbReference type="SAM" id="Phobius"/>
    </source>
</evidence>
<dbReference type="PIRSF" id="PIRSF015380">
    <property type="entry name" value="Site-sp_rcmb"/>
    <property type="match status" value="1"/>
</dbReference>
<evidence type="ECO:0000313" key="7">
    <source>
        <dbReference type="EMBL" id="TWI77216.1"/>
    </source>
</evidence>
<feature type="transmembrane region" description="Helical" evidence="6">
    <location>
        <begin position="597"/>
        <end position="628"/>
    </location>
</feature>
<dbReference type="Proteomes" id="UP000318307">
    <property type="component" value="Unassembled WGS sequence"/>
</dbReference>